<dbReference type="STRING" id="1108050.A0A0B7F6C6"/>
<dbReference type="Pfam" id="PF00005">
    <property type="entry name" value="ABC_tran"/>
    <property type="match status" value="1"/>
</dbReference>
<dbReference type="InterPro" id="IPR036640">
    <property type="entry name" value="ABC1_TM_sf"/>
</dbReference>
<dbReference type="SMART" id="SM00382">
    <property type="entry name" value="AAA"/>
    <property type="match status" value="1"/>
</dbReference>
<feature type="transmembrane region" description="Helical" evidence="10">
    <location>
        <begin position="485"/>
        <end position="505"/>
    </location>
</feature>
<feature type="domain" description="ABC transporter" evidence="11">
    <location>
        <begin position="661"/>
        <end position="901"/>
    </location>
</feature>
<evidence type="ECO:0000256" key="4">
    <source>
        <dbReference type="ARBA" id="ARBA00022737"/>
    </source>
</evidence>
<dbReference type="GO" id="GO:0005524">
    <property type="term" value="F:ATP binding"/>
    <property type="evidence" value="ECO:0007669"/>
    <property type="project" value="UniProtKB-KW"/>
</dbReference>
<organism evidence="13 14">
    <name type="scientific">Thanatephorus cucumeris (strain AG1-IB / isolate 7/3/14)</name>
    <name type="common">Lettuce bottom rot fungus</name>
    <name type="synonym">Rhizoctonia solani</name>
    <dbReference type="NCBI Taxonomy" id="1108050"/>
    <lineage>
        <taxon>Eukaryota</taxon>
        <taxon>Fungi</taxon>
        <taxon>Dikarya</taxon>
        <taxon>Basidiomycota</taxon>
        <taxon>Agaricomycotina</taxon>
        <taxon>Agaricomycetes</taxon>
        <taxon>Cantharellales</taxon>
        <taxon>Ceratobasidiaceae</taxon>
        <taxon>Rhizoctonia</taxon>
        <taxon>Rhizoctonia solani AG-1</taxon>
    </lineage>
</organism>
<dbReference type="EMBL" id="LN679100">
    <property type="protein sequence ID" value="CEL51758.1"/>
    <property type="molecule type" value="Genomic_DNA"/>
</dbReference>
<keyword evidence="8 10" id="KW-0472">Membrane</keyword>
<evidence type="ECO:0000256" key="1">
    <source>
        <dbReference type="ARBA" id="ARBA00004141"/>
    </source>
</evidence>
<accession>A0A0B7F6C6</accession>
<dbReference type="Gene3D" id="1.20.1560.10">
    <property type="entry name" value="ABC transporter type 1, transmembrane domain"/>
    <property type="match status" value="2"/>
</dbReference>
<feature type="transmembrane region" description="Helical" evidence="10">
    <location>
        <begin position="16"/>
        <end position="39"/>
    </location>
</feature>
<sequence>MEWDMIFGPRDDDSSLLLLPFLCAGVSVCILLLHATFFARSKLLLCESHAHPRLQHQDNSSISPIVNSPFPIFLHLNNPIFLWSLSRVLSCVALLALTVFAAVSEQQVVGLRHPYWNPADSLDKASVLNVSIRSKSFDEALCLLFAYIALLSVLTLSPFSRLRATAESHLVVLLFISSVTFAWYELYPLATYQSHRFDVGGWLAWVRVGIISFAALAVPLCAPRPYIQKSSEDPNVPNPEETASIISLVLYSFISPLIWNTYRTAKLDYEQLPPLARYDRAGYLRRRSYAKLDPISQSDRHLFWGMADVFWKEYSVMMGMIVIKVLAELAAPAGIRYILRYLEDSSHPGYFRPWVWVLWLFFGPIIGAIAMQHYVFITCGMVVRVEAMVTLVLFDHSLRIRMAGDHSSASIEGSALATSLEDGDQVPHTKRQKRSNSSLIGKIHNLISTDVNNVSQDFLFVLFFAPLRVIANVLFLYWILGWSAILGFLSMILLLLVPGKVISLINKIQVEWAKKTDARVQFIVESLNIIRTIKLFSWEKRVKGQSEKKRKEELDCYQKRQLMGLFTVNINHAIPLVVMIVTFSSHTLLFKKPLDASSVFSSIAVFDILRTQLRLLLLQIPSSIQSKVSLDRTNDFLTKTELLDSYKRSKTESAGPEEPVIGFCNAIFTWSSINANPLTLEQSFHIKINGRLLFQRGSINMIIGPTGCGKTSLLMALLGEMRYIPNGANSWVSLPREGGISYAAQEPWIQNSTIRDNILFGVEYDENRYKKVISQCGLEKDLELLELGDDTEVGEKGVNLSGGQKARVSLARAIYSRAEIVILDDVLSSLDVHTSRWIVEKCFCGDLVSGRTLIIATHNVVTVGKVADFTIALGPGGHVLGQGNTNTVLTSSFETKNEAEMQKRSRKSSLDRGSTTRQPSAIDKPASVEEVAGGHVGWSALKLFFLALGNVRFWIIYIAGFVLANVAVLIQTYWLGTWARAYDTNTANPERVNVAFYLGVYCSICLCGMALYSLAYIVHMIGSIRAARHIYNQLVLSVFAAPLYWLDSTPIGRIISRFTQDTRSIDGSLPNQLQSLTDMTIQLFSRFIAIIIVSPAFSLAGTLLLALGIWTGQVYISAQLPVKRHMSNARSPISGYFHAILAGAATIRAYGAQEMVRKGIEERIDVHTRAARTFWNLNRWIAIRMDALGGLFSASLAAWLIYVRKDVDASDAGFSLNTAVALSGGILWVRVSFRYSALVLTRSELKVDKNTQ</sequence>
<feature type="domain" description="ABC transmembrane type-1" evidence="12">
    <location>
        <begin position="955"/>
        <end position="1229"/>
    </location>
</feature>
<evidence type="ECO:0000313" key="14">
    <source>
        <dbReference type="Proteomes" id="UP000059188"/>
    </source>
</evidence>
<evidence type="ECO:0000256" key="8">
    <source>
        <dbReference type="ARBA" id="ARBA00023136"/>
    </source>
</evidence>
<dbReference type="PROSITE" id="PS00211">
    <property type="entry name" value="ABC_TRANSPORTER_1"/>
    <property type="match status" value="1"/>
</dbReference>
<dbReference type="SUPFAM" id="SSF90123">
    <property type="entry name" value="ABC transporter transmembrane region"/>
    <property type="match status" value="2"/>
</dbReference>
<keyword evidence="6 13" id="KW-0067">ATP-binding</keyword>
<keyword evidence="5" id="KW-0547">Nucleotide-binding</keyword>
<feature type="transmembrane region" description="Helical" evidence="10">
    <location>
        <begin position="314"/>
        <end position="339"/>
    </location>
</feature>
<feature type="transmembrane region" description="Helical" evidence="10">
    <location>
        <begin position="351"/>
        <end position="369"/>
    </location>
</feature>
<feature type="transmembrane region" description="Helical" evidence="10">
    <location>
        <begin position="951"/>
        <end position="974"/>
    </location>
</feature>
<keyword evidence="4" id="KW-0677">Repeat</keyword>
<evidence type="ECO:0000256" key="9">
    <source>
        <dbReference type="SAM" id="MobiDB-lite"/>
    </source>
</evidence>
<keyword evidence="14" id="KW-1185">Reference proteome</keyword>
<evidence type="ECO:0000259" key="11">
    <source>
        <dbReference type="PROSITE" id="PS50893"/>
    </source>
</evidence>
<evidence type="ECO:0000256" key="10">
    <source>
        <dbReference type="SAM" id="Phobius"/>
    </source>
</evidence>
<feature type="transmembrane region" description="Helical" evidence="10">
    <location>
        <begin position="80"/>
        <end position="103"/>
    </location>
</feature>
<feature type="transmembrane region" description="Helical" evidence="10">
    <location>
        <begin position="202"/>
        <end position="222"/>
    </location>
</feature>
<feature type="transmembrane region" description="Helical" evidence="10">
    <location>
        <begin position="1214"/>
        <end position="1233"/>
    </location>
</feature>
<evidence type="ECO:0000256" key="3">
    <source>
        <dbReference type="ARBA" id="ARBA00022692"/>
    </source>
</evidence>
<dbReference type="PANTHER" id="PTHR24223">
    <property type="entry name" value="ATP-BINDING CASSETTE SUB-FAMILY C"/>
    <property type="match status" value="1"/>
</dbReference>
<dbReference type="SUPFAM" id="SSF52540">
    <property type="entry name" value="P-loop containing nucleoside triphosphate hydrolases"/>
    <property type="match status" value="1"/>
</dbReference>
<reference evidence="13 14" key="1">
    <citation type="submission" date="2014-11" db="EMBL/GenBank/DDBJ databases">
        <authorList>
            <person name="Wibberg Daniel"/>
        </authorList>
    </citation>
    <scope>NUCLEOTIDE SEQUENCE [LARGE SCALE GENOMIC DNA]</scope>
    <source>
        <strain evidence="13">Rhizoctonia solani AG1-IB 7/3/14</strain>
    </source>
</reference>
<proteinExistence type="predicted"/>
<dbReference type="PANTHER" id="PTHR24223:SF356">
    <property type="entry name" value="ATP-BINDING CASSETTE TRANSPORTER ABC4"/>
    <property type="match status" value="1"/>
</dbReference>
<dbReference type="InterPro" id="IPR003439">
    <property type="entry name" value="ABC_transporter-like_ATP-bd"/>
</dbReference>
<evidence type="ECO:0000256" key="7">
    <source>
        <dbReference type="ARBA" id="ARBA00022989"/>
    </source>
</evidence>
<feature type="transmembrane region" description="Helical" evidence="10">
    <location>
        <begin position="171"/>
        <end position="190"/>
    </location>
</feature>
<feature type="transmembrane region" description="Helical" evidence="10">
    <location>
        <begin position="458"/>
        <end position="479"/>
    </location>
</feature>
<dbReference type="Proteomes" id="UP000059188">
    <property type="component" value="Unassembled WGS sequence"/>
</dbReference>
<dbReference type="InterPro" id="IPR003593">
    <property type="entry name" value="AAA+_ATPase"/>
</dbReference>
<feature type="transmembrane region" description="Helical" evidence="10">
    <location>
        <begin position="1181"/>
        <end position="1202"/>
    </location>
</feature>
<dbReference type="CDD" id="cd03250">
    <property type="entry name" value="ABCC_MRP_domain1"/>
    <property type="match status" value="1"/>
</dbReference>
<feature type="transmembrane region" description="Helical" evidence="10">
    <location>
        <begin position="562"/>
        <end position="584"/>
    </location>
</feature>
<keyword evidence="7 10" id="KW-1133">Transmembrane helix</keyword>
<gene>
    <name evidence="13" type="ORF">RSOLAG1IB_00293</name>
</gene>
<name>A0A0B7F6C6_THACB</name>
<dbReference type="GO" id="GO:0016020">
    <property type="term" value="C:membrane"/>
    <property type="evidence" value="ECO:0007669"/>
    <property type="project" value="UniProtKB-SubCell"/>
</dbReference>
<evidence type="ECO:0000256" key="5">
    <source>
        <dbReference type="ARBA" id="ARBA00022741"/>
    </source>
</evidence>
<feature type="region of interest" description="Disordered" evidence="9">
    <location>
        <begin position="895"/>
        <end position="926"/>
    </location>
</feature>
<dbReference type="GO" id="GO:0016887">
    <property type="term" value="F:ATP hydrolysis activity"/>
    <property type="evidence" value="ECO:0007669"/>
    <property type="project" value="InterPro"/>
</dbReference>
<keyword evidence="3 10" id="KW-0812">Transmembrane</keyword>
<evidence type="ECO:0000259" key="12">
    <source>
        <dbReference type="PROSITE" id="PS50929"/>
    </source>
</evidence>
<feature type="transmembrane region" description="Helical" evidence="10">
    <location>
        <begin position="1030"/>
        <end position="1046"/>
    </location>
</feature>
<evidence type="ECO:0000256" key="2">
    <source>
        <dbReference type="ARBA" id="ARBA00022448"/>
    </source>
</evidence>
<protein>
    <submittedName>
        <fullName evidence="13">ATP-binding cassette transporter abc4</fullName>
    </submittedName>
</protein>
<dbReference type="GO" id="GO:0140359">
    <property type="term" value="F:ABC-type transporter activity"/>
    <property type="evidence" value="ECO:0007669"/>
    <property type="project" value="InterPro"/>
</dbReference>
<dbReference type="InterPro" id="IPR027417">
    <property type="entry name" value="P-loop_NTPase"/>
</dbReference>
<dbReference type="CDD" id="cd18596">
    <property type="entry name" value="ABC_6TM_VMR1_D1_like"/>
    <property type="match status" value="1"/>
</dbReference>
<dbReference type="CDD" id="cd18604">
    <property type="entry name" value="ABC_6TM_VMR1_D2_like"/>
    <property type="match status" value="1"/>
</dbReference>
<feature type="transmembrane region" description="Helical" evidence="10">
    <location>
        <begin position="243"/>
        <end position="262"/>
    </location>
</feature>
<evidence type="ECO:0000313" key="13">
    <source>
        <dbReference type="EMBL" id="CEL51758.1"/>
    </source>
</evidence>
<dbReference type="FunFam" id="1.20.1560.10:FF:000013">
    <property type="entry name" value="ABC transporter C family member 2"/>
    <property type="match status" value="1"/>
</dbReference>
<dbReference type="InterPro" id="IPR011527">
    <property type="entry name" value="ABC1_TM_dom"/>
</dbReference>
<feature type="transmembrane region" description="Helical" evidence="10">
    <location>
        <begin position="994"/>
        <end position="1018"/>
    </location>
</feature>
<evidence type="ECO:0000256" key="6">
    <source>
        <dbReference type="ARBA" id="ARBA00022840"/>
    </source>
</evidence>
<keyword evidence="2" id="KW-0813">Transport</keyword>
<dbReference type="PROSITE" id="PS50929">
    <property type="entry name" value="ABC_TM1F"/>
    <property type="match status" value="2"/>
</dbReference>
<dbReference type="AlphaFoldDB" id="A0A0B7F6C6"/>
<dbReference type="OrthoDB" id="6500128at2759"/>
<feature type="transmembrane region" description="Helical" evidence="10">
    <location>
        <begin position="140"/>
        <end position="159"/>
    </location>
</feature>
<feature type="domain" description="ABC transmembrane type-1" evidence="12">
    <location>
        <begin position="316"/>
        <end position="625"/>
    </location>
</feature>
<dbReference type="PROSITE" id="PS50893">
    <property type="entry name" value="ABC_TRANSPORTER_2"/>
    <property type="match status" value="1"/>
</dbReference>
<feature type="transmembrane region" description="Helical" evidence="10">
    <location>
        <begin position="1087"/>
        <end position="1116"/>
    </location>
</feature>
<dbReference type="Gene3D" id="3.40.50.300">
    <property type="entry name" value="P-loop containing nucleotide triphosphate hydrolases"/>
    <property type="match status" value="1"/>
</dbReference>
<dbReference type="Pfam" id="PF00664">
    <property type="entry name" value="ABC_membrane"/>
    <property type="match status" value="2"/>
</dbReference>
<comment type="subcellular location">
    <subcellularLocation>
        <location evidence="1">Membrane</location>
        <topology evidence="1">Multi-pass membrane protein</topology>
    </subcellularLocation>
</comment>
<dbReference type="InterPro" id="IPR050173">
    <property type="entry name" value="ABC_transporter_C-like"/>
</dbReference>
<dbReference type="InterPro" id="IPR017871">
    <property type="entry name" value="ABC_transporter-like_CS"/>
</dbReference>